<dbReference type="FunFam" id="3.40.50.720:FF:000084">
    <property type="entry name" value="Short-chain dehydrogenase reductase"/>
    <property type="match status" value="1"/>
</dbReference>
<name>A0A8S8XF32_9PROT</name>
<organism evidence="3 4">
    <name type="scientific">Roseiterribacter gracilis</name>
    <dbReference type="NCBI Taxonomy" id="2812848"/>
    <lineage>
        <taxon>Bacteria</taxon>
        <taxon>Pseudomonadati</taxon>
        <taxon>Pseudomonadota</taxon>
        <taxon>Alphaproteobacteria</taxon>
        <taxon>Rhodospirillales</taxon>
        <taxon>Roseiterribacteraceae</taxon>
        <taxon>Roseiterribacter</taxon>
    </lineage>
</organism>
<sequence>MAERHAIVTGATRGIGWAIARRLADDGMRVTLLGRDISKLIARASEIGADFQAVDLTDGDAVAAAFNEIGPAAILINNAGIAESAPFLKSEDALFQRMFEVNVLGAVRCTRAVLPMMVKLGWGRVINIASTAGLQGFSYVSAYAASKHALVGITRSLALEVASRGVTVNAICPGYVATEMTETTIERIVAKTGRTRDEAIAELAAANPGGRLIQPEEVAASVAALCGDDAASITGQAIEVGQA</sequence>
<comment type="similarity">
    <text evidence="1 2">Belongs to the short-chain dehydrogenases/reductases (SDR) family.</text>
</comment>
<dbReference type="Proteomes" id="UP000681075">
    <property type="component" value="Unassembled WGS sequence"/>
</dbReference>
<proteinExistence type="inferred from homology"/>
<dbReference type="GO" id="GO:0032787">
    <property type="term" value="P:monocarboxylic acid metabolic process"/>
    <property type="evidence" value="ECO:0007669"/>
    <property type="project" value="UniProtKB-ARBA"/>
</dbReference>
<dbReference type="SUPFAM" id="SSF51735">
    <property type="entry name" value="NAD(P)-binding Rossmann-fold domains"/>
    <property type="match status" value="1"/>
</dbReference>
<dbReference type="PANTHER" id="PTHR42879">
    <property type="entry name" value="3-OXOACYL-(ACYL-CARRIER-PROTEIN) REDUCTASE"/>
    <property type="match status" value="1"/>
</dbReference>
<dbReference type="CDD" id="cd05233">
    <property type="entry name" value="SDR_c"/>
    <property type="match status" value="1"/>
</dbReference>
<dbReference type="InterPro" id="IPR050259">
    <property type="entry name" value="SDR"/>
</dbReference>
<reference evidence="3" key="1">
    <citation type="submission" date="2021-02" db="EMBL/GenBank/DDBJ databases">
        <title>Genome sequence of Rhodospirillales sp. strain TMPK1 isolated from soil.</title>
        <authorList>
            <person name="Nakai R."/>
            <person name="Kusada H."/>
            <person name="Tamaki H."/>
        </authorList>
    </citation>
    <scope>NUCLEOTIDE SEQUENCE</scope>
    <source>
        <strain evidence="3">TMPK1</strain>
    </source>
</reference>
<dbReference type="PRINTS" id="PR00080">
    <property type="entry name" value="SDRFAMILY"/>
</dbReference>
<dbReference type="PROSITE" id="PS00061">
    <property type="entry name" value="ADH_SHORT"/>
    <property type="match status" value="1"/>
</dbReference>
<keyword evidence="4" id="KW-1185">Reference proteome</keyword>
<dbReference type="Gene3D" id="3.40.50.720">
    <property type="entry name" value="NAD(P)-binding Rossmann-like Domain"/>
    <property type="match status" value="1"/>
</dbReference>
<gene>
    <name evidence="3" type="ORF">TMPK1_19170</name>
</gene>
<protein>
    <submittedName>
        <fullName evidence="3">Oxidoreductase</fullName>
    </submittedName>
</protein>
<dbReference type="RefSeq" id="WP_420242784.1">
    <property type="nucleotide sequence ID" value="NZ_BOPV01000001.1"/>
</dbReference>
<dbReference type="EMBL" id="BOPV01000001">
    <property type="protein sequence ID" value="GIL39680.1"/>
    <property type="molecule type" value="Genomic_DNA"/>
</dbReference>
<comment type="caution">
    <text evidence="3">The sequence shown here is derived from an EMBL/GenBank/DDBJ whole genome shotgun (WGS) entry which is preliminary data.</text>
</comment>
<dbReference type="PRINTS" id="PR00081">
    <property type="entry name" value="GDHRDH"/>
</dbReference>
<evidence type="ECO:0000256" key="1">
    <source>
        <dbReference type="ARBA" id="ARBA00006484"/>
    </source>
</evidence>
<dbReference type="InterPro" id="IPR020904">
    <property type="entry name" value="Sc_DH/Rdtase_CS"/>
</dbReference>
<dbReference type="InterPro" id="IPR002347">
    <property type="entry name" value="SDR_fam"/>
</dbReference>
<evidence type="ECO:0000313" key="3">
    <source>
        <dbReference type="EMBL" id="GIL39680.1"/>
    </source>
</evidence>
<accession>A0A8S8XF32</accession>
<evidence type="ECO:0000313" key="4">
    <source>
        <dbReference type="Proteomes" id="UP000681075"/>
    </source>
</evidence>
<evidence type="ECO:0000256" key="2">
    <source>
        <dbReference type="RuleBase" id="RU000363"/>
    </source>
</evidence>
<dbReference type="Pfam" id="PF00106">
    <property type="entry name" value="adh_short"/>
    <property type="match status" value="1"/>
</dbReference>
<dbReference type="AlphaFoldDB" id="A0A8S8XF32"/>
<dbReference type="PANTHER" id="PTHR42879:SF2">
    <property type="entry name" value="3-OXOACYL-[ACYL-CARRIER-PROTEIN] REDUCTASE FABG"/>
    <property type="match status" value="1"/>
</dbReference>
<dbReference type="InterPro" id="IPR036291">
    <property type="entry name" value="NAD(P)-bd_dom_sf"/>
</dbReference>